<reference evidence="10 11" key="1">
    <citation type="submission" date="2019-10" db="EMBL/GenBank/DDBJ databases">
        <title>Complete genome sequences for adaption low water activity.</title>
        <authorList>
            <person name="Zhao L."/>
            <person name="Zhong J."/>
        </authorList>
    </citation>
    <scope>NUCLEOTIDE SEQUENCE [LARGE SCALE GENOMIC DNA]</scope>
    <source>
        <strain evidence="10 11">FDU301</strain>
        <plasmid evidence="11">pfdu301a</plasmid>
    </source>
</reference>
<keyword evidence="3 10" id="KW-0548">Nucleotidyltransferase</keyword>
<evidence type="ECO:0000259" key="9">
    <source>
        <dbReference type="Pfam" id="PF17657"/>
    </source>
</evidence>
<name>A0A6M6E183_PRIMG</name>
<dbReference type="Gene3D" id="1.10.150.870">
    <property type="match status" value="1"/>
</dbReference>
<dbReference type="PANTHER" id="PTHR32294:SF0">
    <property type="entry name" value="DNA POLYMERASE III SUBUNIT ALPHA"/>
    <property type="match status" value="1"/>
</dbReference>
<feature type="domain" description="Bacterial DNA polymerase III alpha subunit NTPase" evidence="7">
    <location>
        <begin position="281"/>
        <end position="524"/>
    </location>
</feature>
<dbReference type="AlphaFoldDB" id="A0A6M6E183"/>
<protein>
    <recommendedName>
        <fullName evidence="1">DNA-directed DNA polymerase</fullName>
        <ecNumber evidence="1">2.7.7.7</ecNumber>
    </recommendedName>
</protein>
<dbReference type="EC" id="2.7.7.7" evidence="1"/>
<geneLocation type="plasmid" evidence="11">
    <name>pfdu301a</name>
</geneLocation>
<organism evidence="10 11">
    <name type="scientific">Priestia megaterium</name>
    <name type="common">Bacillus megaterium</name>
    <dbReference type="NCBI Taxonomy" id="1404"/>
    <lineage>
        <taxon>Bacteria</taxon>
        <taxon>Bacillati</taxon>
        <taxon>Bacillota</taxon>
        <taxon>Bacilli</taxon>
        <taxon>Bacillales</taxon>
        <taxon>Bacillaceae</taxon>
        <taxon>Priestia</taxon>
    </lineage>
</organism>
<dbReference type="RefSeq" id="WP_171778565.1">
    <property type="nucleotide sequence ID" value="NZ_CP045273.1"/>
</dbReference>
<evidence type="ECO:0000259" key="7">
    <source>
        <dbReference type="Pfam" id="PF07733"/>
    </source>
</evidence>
<accession>A0A6M6E183</accession>
<evidence type="ECO:0000256" key="6">
    <source>
        <dbReference type="ARBA" id="ARBA00049244"/>
    </source>
</evidence>
<dbReference type="EMBL" id="CP045273">
    <property type="protein sequence ID" value="QJX80570.1"/>
    <property type="molecule type" value="Genomic_DNA"/>
</dbReference>
<dbReference type="GO" id="GO:0006260">
    <property type="term" value="P:DNA replication"/>
    <property type="evidence" value="ECO:0007669"/>
    <property type="project" value="UniProtKB-KW"/>
</dbReference>
<dbReference type="NCBIfam" id="TIGR00594">
    <property type="entry name" value="polc"/>
    <property type="match status" value="1"/>
</dbReference>
<dbReference type="InterPro" id="IPR029460">
    <property type="entry name" value="DNAPol_HHH"/>
</dbReference>
<evidence type="ECO:0000313" key="10">
    <source>
        <dbReference type="EMBL" id="QJX80570.1"/>
    </source>
</evidence>
<evidence type="ECO:0000259" key="8">
    <source>
        <dbReference type="Pfam" id="PF14579"/>
    </source>
</evidence>
<keyword evidence="4" id="KW-0235">DNA replication</keyword>
<dbReference type="Pfam" id="PF17657">
    <property type="entry name" value="DNA_pol3_finger"/>
    <property type="match status" value="1"/>
</dbReference>
<evidence type="ECO:0000256" key="3">
    <source>
        <dbReference type="ARBA" id="ARBA00022695"/>
    </source>
</evidence>
<dbReference type="Proteomes" id="UP000501076">
    <property type="component" value="Plasmid pFDU301A"/>
</dbReference>
<dbReference type="InterPro" id="IPR004805">
    <property type="entry name" value="DnaE2/DnaE/PolC"/>
</dbReference>
<dbReference type="Pfam" id="PF14579">
    <property type="entry name" value="HHH_6"/>
    <property type="match status" value="1"/>
</dbReference>
<dbReference type="Pfam" id="PF07733">
    <property type="entry name" value="DNA_pol3_alpha"/>
    <property type="match status" value="1"/>
</dbReference>
<evidence type="ECO:0000256" key="4">
    <source>
        <dbReference type="ARBA" id="ARBA00022705"/>
    </source>
</evidence>
<comment type="catalytic activity">
    <reaction evidence="6">
        <text>DNA(n) + a 2'-deoxyribonucleoside 5'-triphosphate = DNA(n+1) + diphosphate</text>
        <dbReference type="Rhea" id="RHEA:22508"/>
        <dbReference type="Rhea" id="RHEA-COMP:17339"/>
        <dbReference type="Rhea" id="RHEA-COMP:17340"/>
        <dbReference type="ChEBI" id="CHEBI:33019"/>
        <dbReference type="ChEBI" id="CHEBI:61560"/>
        <dbReference type="ChEBI" id="CHEBI:173112"/>
        <dbReference type="EC" id="2.7.7.7"/>
    </reaction>
</comment>
<sequence>MYIVKTKYSLETNIEPLSLLEQAKDLNIDTLLIADDGPYAWLEIEKNNHEYNINVLYSIEKMSDGIKLLWIPKGNVLIKVANLEKAYRNNDFSCIKKEDFEVILVPNQVTKKEILKKELDKLRWLRNNVDKVYILERKESFRSSRILKEKSGVHTLKIKELAYLDPTEREVSLMRKSIKVGKLVEDNYRSFMLPPQFLKDDMNAFEFERTKRFFSNIKQDFIVEGHKDFKEKKMEYWNLDEIKRAPIPDNWERFFGRDIKIPESSWEQKKIALLCYKAGFGFNERYNSENKTYAIARLKHELSVIVEKGFYTYFLMVADFIRYCRSKNIRVGRGRGSVVGSVLAYCLDIIEIDPITYELKFERFLNPYRSNKPDIDIDLPASLIYLLFDYVKEKYGTESVSKILTFNTFGVINAIQSVKNIFGINERIETWFPKGLDNLDEFLETEAGKKVEKRLEEKGYSHVLEYVNGIASLPQAISIHPAGVIISQELNELPLINRDGELVLAFTKQDDQVERLGVTKFDFLKVKTLDITLGTERIREKLGKPVYKLDFNDQKTFDLYRSGKSVGVFQMKSQGMRKTCQEVMPSSIEDLMDILSLYRPGPMEEIPRYVENKTKGYWSFEKLDPSSPEFKDIVPILDKTHGIITYQEQILEMASVWAGYALGEADLLRRAISGKKRSLLEAEKKKFVERSIANGRELEITEYIYYLIEKFSDYGFNRSHAGGYAVFSFETAFQKAHYPVEFMTSSMNVSIDNRKKLKVYLDEVRNMNIKLLKPDLFKSNVHFEVTKNGEIQMGLAAIAGVGPGQASKIKQLISKKQVKTFLEAKELLKEMSGRTMDILIRAGVFDCFGDRYQIWQSVKDKKNQKPLNGQNPTLHYIDWEQELLQYTFSNFNEIIETLDNEEYVIESISPIKDKKGRKMAFLKVSRKEGAKELVVYYNVWANFKNKLSVGTIITPQIKDENIATSFKIKNES</sequence>
<keyword evidence="2 10" id="KW-0808">Transferase</keyword>
<proteinExistence type="predicted"/>
<dbReference type="GO" id="GO:0008408">
    <property type="term" value="F:3'-5' exonuclease activity"/>
    <property type="evidence" value="ECO:0007669"/>
    <property type="project" value="InterPro"/>
</dbReference>
<gene>
    <name evidence="10" type="primary">dnaE</name>
    <name evidence="10" type="ORF">FDZ14_31260</name>
</gene>
<dbReference type="InterPro" id="IPR011708">
    <property type="entry name" value="DNA_pol3_alpha_NTPase_dom"/>
</dbReference>
<feature type="domain" description="DNA polymerase III alpha subunit finger" evidence="9">
    <location>
        <begin position="546"/>
        <end position="695"/>
    </location>
</feature>
<feature type="domain" description="DNA polymerase helix-hairpin-helix motif" evidence="8">
    <location>
        <begin position="769"/>
        <end position="851"/>
    </location>
</feature>
<evidence type="ECO:0000256" key="5">
    <source>
        <dbReference type="ARBA" id="ARBA00022932"/>
    </source>
</evidence>
<evidence type="ECO:0000256" key="1">
    <source>
        <dbReference type="ARBA" id="ARBA00012417"/>
    </source>
</evidence>
<evidence type="ECO:0000313" key="11">
    <source>
        <dbReference type="Proteomes" id="UP000501076"/>
    </source>
</evidence>
<dbReference type="PANTHER" id="PTHR32294">
    <property type="entry name" value="DNA POLYMERASE III SUBUNIT ALPHA"/>
    <property type="match status" value="1"/>
</dbReference>
<evidence type="ECO:0000256" key="2">
    <source>
        <dbReference type="ARBA" id="ARBA00022679"/>
    </source>
</evidence>
<dbReference type="InterPro" id="IPR040982">
    <property type="entry name" value="DNA_pol3_finger"/>
</dbReference>
<keyword evidence="5" id="KW-0239">DNA-directed DNA polymerase</keyword>
<dbReference type="GO" id="GO:0003887">
    <property type="term" value="F:DNA-directed DNA polymerase activity"/>
    <property type="evidence" value="ECO:0007669"/>
    <property type="project" value="UniProtKB-KW"/>
</dbReference>
<keyword evidence="10" id="KW-0614">Plasmid</keyword>